<evidence type="ECO:0000256" key="4">
    <source>
        <dbReference type="ARBA" id="ARBA00023065"/>
    </source>
</evidence>
<keyword evidence="2" id="KW-0633">Potassium transport</keyword>
<dbReference type="InterPro" id="IPR050794">
    <property type="entry name" value="CPA2_transporter"/>
</dbReference>
<keyword evidence="4" id="KW-0406">Ion transport</keyword>
<dbReference type="EMBL" id="EQ973922">
    <property type="protein sequence ID" value="EEF38666.1"/>
    <property type="molecule type" value="Genomic_DNA"/>
</dbReference>
<reference evidence="6" key="1">
    <citation type="journal article" date="2010" name="Nat. Biotechnol.">
        <title>Draft genome sequence of the oilseed species Ricinus communis.</title>
        <authorList>
            <person name="Chan A.P."/>
            <person name="Crabtree J."/>
            <person name="Zhao Q."/>
            <person name="Lorenzi H."/>
            <person name="Orvis J."/>
            <person name="Puiu D."/>
            <person name="Melake-Berhan A."/>
            <person name="Jones K.M."/>
            <person name="Redman J."/>
            <person name="Chen G."/>
            <person name="Cahoon E.B."/>
            <person name="Gedil M."/>
            <person name="Stanke M."/>
            <person name="Haas B.J."/>
            <person name="Wortman J.R."/>
            <person name="Fraser-Liggett C.M."/>
            <person name="Ravel J."/>
            <person name="Rabinowicz P.D."/>
        </authorList>
    </citation>
    <scope>NUCLEOTIDE SEQUENCE [LARGE SCALE GENOMIC DNA]</scope>
    <source>
        <strain evidence="6">cv. Hale</strain>
    </source>
</reference>
<keyword evidence="1" id="KW-0813">Transport</keyword>
<sequence length="69" mass="7842">MTVKWLYDPSGKYAGNQARNIMRLKPKSALRILAFVHKPDNVTSIIRFVDASHPNEEDSFVFMSLTSSN</sequence>
<name>B9SCK7_RICCO</name>
<accession>B9SCK7</accession>
<keyword evidence="3" id="KW-0630">Potassium</keyword>
<dbReference type="PANTHER" id="PTHR32468:SF134">
    <property type="entry name" value="CATION_H+ EXCHANGER DOMAIN-CONTAINING PROTEIN"/>
    <property type="match status" value="1"/>
</dbReference>
<evidence type="ECO:0000256" key="2">
    <source>
        <dbReference type="ARBA" id="ARBA00022538"/>
    </source>
</evidence>
<organism evidence="5 6">
    <name type="scientific">Ricinus communis</name>
    <name type="common">Castor bean</name>
    <dbReference type="NCBI Taxonomy" id="3988"/>
    <lineage>
        <taxon>Eukaryota</taxon>
        <taxon>Viridiplantae</taxon>
        <taxon>Streptophyta</taxon>
        <taxon>Embryophyta</taxon>
        <taxon>Tracheophyta</taxon>
        <taxon>Spermatophyta</taxon>
        <taxon>Magnoliopsida</taxon>
        <taxon>eudicotyledons</taxon>
        <taxon>Gunneridae</taxon>
        <taxon>Pentapetalae</taxon>
        <taxon>rosids</taxon>
        <taxon>fabids</taxon>
        <taxon>Malpighiales</taxon>
        <taxon>Euphorbiaceae</taxon>
        <taxon>Acalyphoideae</taxon>
        <taxon>Acalypheae</taxon>
        <taxon>Ricinus</taxon>
    </lineage>
</organism>
<proteinExistence type="predicted"/>
<protein>
    <submittedName>
        <fullName evidence="5">Uncharacterized protein</fullName>
    </submittedName>
</protein>
<gene>
    <name evidence="5" type="ORF">RCOM_0474920</name>
</gene>
<dbReference type="GO" id="GO:0006813">
    <property type="term" value="P:potassium ion transport"/>
    <property type="evidence" value="ECO:0007669"/>
    <property type="project" value="UniProtKB-KW"/>
</dbReference>
<keyword evidence="6" id="KW-1185">Reference proteome</keyword>
<dbReference type="Proteomes" id="UP000008311">
    <property type="component" value="Unassembled WGS sequence"/>
</dbReference>
<dbReference type="AlphaFoldDB" id="B9SCK7"/>
<evidence type="ECO:0000256" key="1">
    <source>
        <dbReference type="ARBA" id="ARBA00022448"/>
    </source>
</evidence>
<dbReference type="InParanoid" id="B9SCK7"/>
<evidence type="ECO:0000313" key="5">
    <source>
        <dbReference type="EMBL" id="EEF38666.1"/>
    </source>
</evidence>
<evidence type="ECO:0000313" key="6">
    <source>
        <dbReference type="Proteomes" id="UP000008311"/>
    </source>
</evidence>
<dbReference type="PANTHER" id="PTHR32468">
    <property type="entry name" value="CATION/H + ANTIPORTER"/>
    <property type="match status" value="1"/>
</dbReference>
<evidence type="ECO:0000256" key="3">
    <source>
        <dbReference type="ARBA" id="ARBA00022958"/>
    </source>
</evidence>